<dbReference type="Proteomes" id="UP001218188">
    <property type="component" value="Unassembled WGS sequence"/>
</dbReference>
<evidence type="ECO:0000313" key="1">
    <source>
        <dbReference type="EMBL" id="KAJ7036661.1"/>
    </source>
</evidence>
<accession>A0AAD6SZ11</accession>
<evidence type="ECO:0000313" key="2">
    <source>
        <dbReference type="Proteomes" id="UP001218188"/>
    </source>
</evidence>
<protein>
    <submittedName>
        <fullName evidence="1">Uncharacterized protein</fullName>
    </submittedName>
</protein>
<proteinExistence type="predicted"/>
<reference evidence="1" key="1">
    <citation type="submission" date="2023-03" db="EMBL/GenBank/DDBJ databases">
        <title>Massive genome expansion in bonnet fungi (Mycena s.s.) driven by repeated elements and novel gene families across ecological guilds.</title>
        <authorList>
            <consortium name="Lawrence Berkeley National Laboratory"/>
            <person name="Harder C.B."/>
            <person name="Miyauchi S."/>
            <person name="Viragh M."/>
            <person name="Kuo A."/>
            <person name="Thoen E."/>
            <person name="Andreopoulos B."/>
            <person name="Lu D."/>
            <person name="Skrede I."/>
            <person name="Drula E."/>
            <person name="Henrissat B."/>
            <person name="Morin E."/>
            <person name="Kohler A."/>
            <person name="Barry K."/>
            <person name="LaButti K."/>
            <person name="Morin E."/>
            <person name="Salamov A."/>
            <person name="Lipzen A."/>
            <person name="Mereny Z."/>
            <person name="Hegedus B."/>
            <person name="Baldrian P."/>
            <person name="Stursova M."/>
            <person name="Weitz H."/>
            <person name="Taylor A."/>
            <person name="Grigoriev I.V."/>
            <person name="Nagy L.G."/>
            <person name="Martin F."/>
            <person name="Kauserud H."/>
        </authorList>
    </citation>
    <scope>NUCLEOTIDE SEQUENCE</scope>
    <source>
        <strain evidence="1">CBHHK200</strain>
    </source>
</reference>
<dbReference type="EMBL" id="JARJCM010000042">
    <property type="protein sequence ID" value="KAJ7036661.1"/>
    <property type="molecule type" value="Genomic_DNA"/>
</dbReference>
<gene>
    <name evidence="1" type="ORF">C8F04DRAFT_475288</name>
</gene>
<keyword evidence="2" id="KW-1185">Reference proteome</keyword>
<organism evidence="1 2">
    <name type="scientific">Mycena alexandri</name>
    <dbReference type="NCBI Taxonomy" id="1745969"/>
    <lineage>
        <taxon>Eukaryota</taxon>
        <taxon>Fungi</taxon>
        <taxon>Dikarya</taxon>
        <taxon>Basidiomycota</taxon>
        <taxon>Agaricomycotina</taxon>
        <taxon>Agaricomycetes</taxon>
        <taxon>Agaricomycetidae</taxon>
        <taxon>Agaricales</taxon>
        <taxon>Marasmiineae</taxon>
        <taxon>Mycenaceae</taxon>
        <taxon>Mycena</taxon>
    </lineage>
</organism>
<dbReference type="AlphaFoldDB" id="A0AAD6SZ11"/>
<name>A0AAD6SZ11_9AGAR</name>
<comment type="caution">
    <text evidence="1">The sequence shown here is derived from an EMBL/GenBank/DDBJ whole genome shotgun (WGS) entry which is preliminary data.</text>
</comment>
<sequence>MGFNAHKQPLAYSSDLESIFVVASGVQFPLRCSCCVSNPNGQSTGRPRPKLENSSLWMPNNPLSRFLIQHAPRWEDLDLELAPELLLLLVDLRGRVHLLQRLWIGWRSGPPGAIQPIDCFRDAPSLLNATVNPHWILFPLDNLTRSQLECPWDIRAF</sequence>